<feature type="transmembrane region" description="Helical" evidence="1">
    <location>
        <begin position="56"/>
        <end position="80"/>
    </location>
</feature>
<comment type="caution">
    <text evidence="2">The sequence shown here is derived from an EMBL/GenBank/DDBJ whole genome shotgun (WGS) entry which is preliminary data.</text>
</comment>
<organism evidence="2 3">
    <name type="scientific">Nocardioides antri</name>
    <dbReference type="NCBI Taxonomy" id="2607659"/>
    <lineage>
        <taxon>Bacteria</taxon>
        <taxon>Bacillati</taxon>
        <taxon>Actinomycetota</taxon>
        <taxon>Actinomycetes</taxon>
        <taxon>Propionibacteriales</taxon>
        <taxon>Nocardioidaceae</taxon>
        <taxon>Nocardioides</taxon>
    </lineage>
</organism>
<feature type="transmembrane region" description="Helical" evidence="1">
    <location>
        <begin position="5"/>
        <end position="26"/>
    </location>
</feature>
<proteinExistence type="predicted"/>
<dbReference type="RefSeq" id="WP_149752273.1">
    <property type="nucleotide sequence ID" value="NZ_VUJW01000017.1"/>
</dbReference>
<accession>A0A5B1LWQ6</accession>
<sequence length="89" mass="9141">MRGNLLAVMFAVLGAVLLLVGGLLVMESWPESSVTSGDCESAVDCPPMTIESGSAAWTLVGVVLGLVGLVALAVALWSAAQRRESSQSH</sequence>
<protein>
    <submittedName>
        <fullName evidence="2">Uncharacterized protein</fullName>
    </submittedName>
</protein>
<dbReference type="AlphaFoldDB" id="A0A5B1LWQ6"/>
<keyword evidence="1" id="KW-0472">Membrane</keyword>
<dbReference type="Proteomes" id="UP000324351">
    <property type="component" value="Unassembled WGS sequence"/>
</dbReference>
<reference evidence="2 3" key="1">
    <citation type="submission" date="2019-09" db="EMBL/GenBank/DDBJ databases">
        <title>Nocardioides panacisoli sp. nov., isolated from the soil of a ginseng field.</title>
        <authorList>
            <person name="Cho C."/>
        </authorList>
    </citation>
    <scope>NUCLEOTIDE SEQUENCE [LARGE SCALE GENOMIC DNA]</scope>
    <source>
        <strain evidence="2 3">BN140041</strain>
    </source>
</reference>
<keyword evidence="1" id="KW-0812">Transmembrane</keyword>
<dbReference type="EMBL" id="VUJW01000017">
    <property type="protein sequence ID" value="KAA1424027.1"/>
    <property type="molecule type" value="Genomic_DNA"/>
</dbReference>
<gene>
    <name evidence="2" type="ORF">F0U47_20075</name>
</gene>
<reference evidence="2 3" key="2">
    <citation type="submission" date="2019-09" db="EMBL/GenBank/DDBJ databases">
        <authorList>
            <person name="Jin C."/>
        </authorList>
    </citation>
    <scope>NUCLEOTIDE SEQUENCE [LARGE SCALE GENOMIC DNA]</scope>
    <source>
        <strain evidence="2 3">BN140041</strain>
    </source>
</reference>
<name>A0A5B1LWQ6_9ACTN</name>
<keyword evidence="3" id="KW-1185">Reference proteome</keyword>
<keyword evidence="1" id="KW-1133">Transmembrane helix</keyword>
<evidence type="ECO:0000313" key="2">
    <source>
        <dbReference type="EMBL" id="KAA1424027.1"/>
    </source>
</evidence>
<evidence type="ECO:0000313" key="3">
    <source>
        <dbReference type="Proteomes" id="UP000324351"/>
    </source>
</evidence>
<evidence type="ECO:0000256" key="1">
    <source>
        <dbReference type="SAM" id="Phobius"/>
    </source>
</evidence>